<keyword evidence="3" id="KW-1185">Reference proteome</keyword>
<dbReference type="Proteomes" id="UP001165060">
    <property type="component" value="Unassembled WGS sequence"/>
</dbReference>
<feature type="compositionally biased region" description="Basic and acidic residues" evidence="1">
    <location>
        <begin position="165"/>
        <end position="179"/>
    </location>
</feature>
<gene>
    <name evidence="2" type="ORF">TeGR_g6817</name>
</gene>
<comment type="caution">
    <text evidence="2">The sequence shown here is derived from an EMBL/GenBank/DDBJ whole genome shotgun (WGS) entry which is preliminary data.</text>
</comment>
<proteinExistence type="predicted"/>
<name>A0ABQ6MYA8_9STRA</name>
<evidence type="ECO:0000313" key="3">
    <source>
        <dbReference type="Proteomes" id="UP001165060"/>
    </source>
</evidence>
<sequence>MGISLEDSLPPPSLPLLTKVLPTSPLSPLGLLPGDCLVSFCSSPGVASPLPSAASLPPLIAAFLASGEPTAVLNVHRNEDLLEMHEEALLGEVTRRVGGDELAAEMLECILTDDFEGLCGSEDDDDDPGCVFDASAEASVHKLWKSCEELGGEEAAKTAAEGAPADEKTKGKELSKAEQ</sequence>
<accession>A0ABQ6MYA8</accession>
<protein>
    <submittedName>
        <fullName evidence="2">Uncharacterized protein</fullName>
    </submittedName>
</protein>
<organism evidence="2 3">
    <name type="scientific">Tetraparma gracilis</name>
    <dbReference type="NCBI Taxonomy" id="2962635"/>
    <lineage>
        <taxon>Eukaryota</taxon>
        <taxon>Sar</taxon>
        <taxon>Stramenopiles</taxon>
        <taxon>Ochrophyta</taxon>
        <taxon>Bolidophyceae</taxon>
        <taxon>Parmales</taxon>
        <taxon>Triparmaceae</taxon>
        <taxon>Tetraparma</taxon>
    </lineage>
</organism>
<feature type="region of interest" description="Disordered" evidence="1">
    <location>
        <begin position="153"/>
        <end position="179"/>
    </location>
</feature>
<reference evidence="2 3" key="1">
    <citation type="journal article" date="2023" name="Commun. Biol.">
        <title>Genome analysis of Parmales, the sister group of diatoms, reveals the evolutionary specialization of diatoms from phago-mixotrophs to photoautotrophs.</title>
        <authorList>
            <person name="Ban H."/>
            <person name="Sato S."/>
            <person name="Yoshikawa S."/>
            <person name="Yamada K."/>
            <person name="Nakamura Y."/>
            <person name="Ichinomiya M."/>
            <person name="Sato N."/>
            <person name="Blanc-Mathieu R."/>
            <person name="Endo H."/>
            <person name="Kuwata A."/>
            <person name="Ogata H."/>
        </authorList>
    </citation>
    <scope>NUCLEOTIDE SEQUENCE [LARGE SCALE GENOMIC DNA]</scope>
</reference>
<evidence type="ECO:0000256" key="1">
    <source>
        <dbReference type="SAM" id="MobiDB-lite"/>
    </source>
</evidence>
<evidence type="ECO:0000313" key="2">
    <source>
        <dbReference type="EMBL" id="GMI36204.1"/>
    </source>
</evidence>
<dbReference type="EMBL" id="BRYB01000720">
    <property type="protein sequence ID" value="GMI36204.1"/>
    <property type="molecule type" value="Genomic_DNA"/>
</dbReference>